<dbReference type="InterPro" id="IPR031325">
    <property type="entry name" value="RHS_repeat"/>
</dbReference>
<keyword evidence="1" id="KW-0677">Repeat</keyword>
<dbReference type="InterPro" id="IPR050708">
    <property type="entry name" value="T6SS_VgrG/RHS"/>
</dbReference>
<dbReference type="PANTHER" id="PTHR32305">
    <property type="match status" value="1"/>
</dbReference>
<dbReference type="NCBIfam" id="TIGR01643">
    <property type="entry name" value="YD_repeat_2x"/>
    <property type="match status" value="3"/>
</dbReference>
<dbReference type="Gene3D" id="2.180.10.10">
    <property type="entry name" value="RHS repeat-associated core"/>
    <property type="match status" value="2"/>
</dbReference>
<evidence type="ECO:0000259" key="2">
    <source>
        <dbReference type="Pfam" id="PF25023"/>
    </source>
</evidence>
<dbReference type="AlphaFoldDB" id="A0A402ARY7"/>
<reference evidence="4" key="1">
    <citation type="submission" date="2018-12" db="EMBL/GenBank/DDBJ databases">
        <title>Tengunoibacter tsumagoiensis gen. nov., sp. nov., Dictyobacter kobayashii sp. nov., D. alpinus sp. nov., and D. joshuensis sp. nov. and description of Dictyobacteraceae fam. nov. within the order Ktedonobacterales isolated from Tengu-no-mugimeshi.</title>
        <authorList>
            <person name="Wang C.M."/>
            <person name="Zheng Y."/>
            <person name="Sakai Y."/>
            <person name="Toyoda A."/>
            <person name="Minakuchi Y."/>
            <person name="Abe K."/>
            <person name="Yokota A."/>
            <person name="Yabe S."/>
        </authorList>
    </citation>
    <scope>NUCLEOTIDE SEQUENCE [LARGE SCALE GENOMIC DNA]</scope>
    <source>
        <strain evidence="4">Uno11</strain>
    </source>
</reference>
<accession>A0A402ARY7</accession>
<dbReference type="EMBL" id="BIFS01000001">
    <property type="protein sequence ID" value="GCE21856.1"/>
    <property type="molecule type" value="Genomic_DNA"/>
</dbReference>
<dbReference type="NCBIfam" id="TIGR03696">
    <property type="entry name" value="Rhs_assc_core"/>
    <property type="match status" value="1"/>
</dbReference>
<feature type="domain" description="Teneurin-like YD-shell" evidence="2">
    <location>
        <begin position="833"/>
        <end position="945"/>
    </location>
</feature>
<dbReference type="InterPro" id="IPR006530">
    <property type="entry name" value="YD"/>
</dbReference>
<dbReference type="Pfam" id="PF05593">
    <property type="entry name" value="RHS_repeat"/>
    <property type="match status" value="1"/>
</dbReference>
<feature type="domain" description="Teneurin-like YD-shell" evidence="2">
    <location>
        <begin position="420"/>
        <end position="493"/>
    </location>
</feature>
<dbReference type="InterPro" id="IPR022385">
    <property type="entry name" value="Rhs_assc_core"/>
</dbReference>
<proteinExistence type="predicted"/>
<name>A0A402ARY7_9CHLR</name>
<dbReference type="Pfam" id="PF25023">
    <property type="entry name" value="TEN_YD-shell"/>
    <property type="match status" value="3"/>
</dbReference>
<gene>
    <name evidence="3" type="ORF">KDK_56560</name>
</gene>
<comment type="caution">
    <text evidence="3">The sequence shown here is derived from an EMBL/GenBank/DDBJ whole genome shotgun (WGS) entry which is preliminary data.</text>
</comment>
<evidence type="ECO:0000313" key="4">
    <source>
        <dbReference type="Proteomes" id="UP000287188"/>
    </source>
</evidence>
<organism evidence="3 4">
    <name type="scientific">Dictyobacter kobayashii</name>
    <dbReference type="NCBI Taxonomy" id="2014872"/>
    <lineage>
        <taxon>Bacteria</taxon>
        <taxon>Bacillati</taxon>
        <taxon>Chloroflexota</taxon>
        <taxon>Ktedonobacteria</taxon>
        <taxon>Ktedonobacterales</taxon>
        <taxon>Dictyobacteraceae</taxon>
        <taxon>Dictyobacter</taxon>
    </lineage>
</organism>
<dbReference type="InterPro" id="IPR056823">
    <property type="entry name" value="TEN-like_YD-shell"/>
</dbReference>
<dbReference type="PANTHER" id="PTHR32305:SF15">
    <property type="entry name" value="PROTEIN RHSA-RELATED"/>
    <property type="match status" value="1"/>
</dbReference>
<evidence type="ECO:0000256" key="1">
    <source>
        <dbReference type="ARBA" id="ARBA00022737"/>
    </source>
</evidence>
<feature type="domain" description="Teneurin-like YD-shell" evidence="2">
    <location>
        <begin position="89"/>
        <end position="266"/>
    </location>
</feature>
<keyword evidence="4" id="KW-1185">Reference proteome</keyword>
<protein>
    <submittedName>
        <fullName evidence="3">Type IV secretion protein Rhs</fullName>
    </submittedName>
</protein>
<evidence type="ECO:0000313" key="3">
    <source>
        <dbReference type="EMBL" id="GCE21856.1"/>
    </source>
</evidence>
<sequence length="1026" mass="110244">MKVNVGSGNLLVASANYALNGTGINLDLDTYYNSLSDSDYYNYEYGNNWRANLCSSQYLDESQAGSTGIGFYSETGTGFFFNRNSNGTYKDAPGLNASLKANGDGTYTLSYHKSGTRVLFGSDTSIANIKDKNGNTISCTYASPNGSKYTQSITDTQGRVLTMAHNSANEITTMTDPTGRTITYSYDSNHNLTGITDANQKTTTYGYTNGELTSITDPLTHATGISYVSGTGKVSQITLADGGTIQLAYYDSDDSHCSGIVPSGQTVLPCTVVTDQNGHSTTYAYQADPSWQVNYTKNALGHISSQTFDPGSYNVTKQQDALSNTSSFSYDVNNNLKTATDGSNAQTTYGYGDGDPNHIYYQTSQTDAQNNKSTFAYDTAGDLTSELDYSTGSTWTYSYNSNGTIASAKDADWQSGKSGHLTTYGYDSKGNLTTMTPPNPLGQTTLTYDSLSRVSTEKDGNGNTTTFSYDNDNRIIKLAYQDGSSVSYSYDADGNVLTETDRTGTTSFTYDARNRELTKTLPGAIVLTNTYDKVGNLTSLTDASGKVSYTYDEVNRMTKLTDASGLNTTYTYDNDNRKNSIQYPNGTGQIMTYDGAGRELTNIGGKGTITIDSNGQPHFSGTQYSNFAYSYVSGSKSTELLQKAVVLDTIDESTKYTWTYSYNSKNQLMTVNKYNPDGTLFSPWSYHHDNNGNLESASYSGASKYTSNFTYNEANELTNESGSFTSSTGTVTNIAVTYSYDGNGNETAVNNSVTPAPSNSDPSRTSVLNAQNQIISGTASAGSYTSGGNYNYGYSGTNQTDRVSNAGLSAVYSTLGLSSEKGASGTMEYVRCSCGLLNSLQTNGQKYYYLFDGQGSIVVLTDSSGNAVDRYTYDPLGREAMWRQQVVQPWTYAGGYFDGITGLYKFGIRYYDSVTMRWTQATPVGGSLQEITKANPYVYADDDPVNKVDPSGLTSITSPQAIDCIGSVLAAVAASVAYDMAINAVVEIGTAGLLTPAVIIAIIIEVLGNTGFLLVALAEKCPFLLG</sequence>
<dbReference type="Proteomes" id="UP000287188">
    <property type="component" value="Unassembled WGS sequence"/>
</dbReference>